<feature type="compositionally biased region" description="Polar residues" evidence="1">
    <location>
        <begin position="56"/>
        <end position="78"/>
    </location>
</feature>
<dbReference type="AlphaFoldDB" id="A0AAD3CZ86"/>
<comment type="caution">
    <text evidence="2">The sequence shown here is derived from an EMBL/GenBank/DDBJ whole genome shotgun (WGS) entry which is preliminary data.</text>
</comment>
<feature type="compositionally biased region" description="Basic and acidic residues" evidence="1">
    <location>
        <begin position="290"/>
        <end position="299"/>
    </location>
</feature>
<name>A0AAD3CZ86_9STRA</name>
<feature type="compositionally biased region" description="Basic and acidic residues" evidence="1">
    <location>
        <begin position="240"/>
        <end position="256"/>
    </location>
</feature>
<organism evidence="2 3">
    <name type="scientific">Chaetoceros tenuissimus</name>
    <dbReference type="NCBI Taxonomy" id="426638"/>
    <lineage>
        <taxon>Eukaryota</taxon>
        <taxon>Sar</taxon>
        <taxon>Stramenopiles</taxon>
        <taxon>Ochrophyta</taxon>
        <taxon>Bacillariophyta</taxon>
        <taxon>Coscinodiscophyceae</taxon>
        <taxon>Chaetocerotophycidae</taxon>
        <taxon>Chaetocerotales</taxon>
        <taxon>Chaetocerotaceae</taxon>
        <taxon>Chaetoceros</taxon>
    </lineage>
</organism>
<dbReference type="EMBL" id="BLLK01000047">
    <property type="protein sequence ID" value="GFH54684.1"/>
    <property type="molecule type" value="Genomic_DNA"/>
</dbReference>
<sequence length="323" mass="35735">MKFFFKKRSNKSGYSNITEPISDLDPKRRALIKSKHVSDLDPKVISAIKAKHAESSKSVQGNSDTTVSLTPSTSQSSKFLRKDSDMHSAGTPETVTSGNTFKSSVRKELFGPSSDSTSKDSLSITKSKSVAQSSNISTTQASTSRPIPVSSPKTPDTFFQGKNRKRITTYEDDTESPVNFFNSSQAEPQPQELKEQPGTKTPEVKSGKKHLPVQQHHITVETTPGPENKEPALNDAVIQHIDRQDSSSSDLDKTFDPEIISINSDITDPTFTPNKSKSKRTGKPRQSWQHLRENLRDTCRQSDFKSPLSFLEMIMDSLCSGPK</sequence>
<evidence type="ECO:0000313" key="2">
    <source>
        <dbReference type="EMBL" id="GFH54684.1"/>
    </source>
</evidence>
<feature type="compositionally biased region" description="Polar residues" evidence="1">
    <location>
        <begin position="130"/>
        <end position="145"/>
    </location>
</feature>
<feature type="compositionally biased region" description="Polar residues" evidence="1">
    <location>
        <begin position="176"/>
        <end position="188"/>
    </location>
</feature>
<dbReference type="Proteomes" id="UP001054902">
    <property type="component" value="Unassembled WGS sequence"/>
</dbReference>
<gene>
    <name evidence="2" type="ORF">CTEN210_11160</name>
</gene>
<evidence type="ECO:0000313" key="3">
    <source>
        <dbReference type="Proteomes" id="UP001054902"/>
    </source>
</evidence>
<feature type="compositionally biased region" description="Basic and acidic residues" evidence="1">
    <location>
        <begin position="192"/>
        <end position="206"/>
    </location>
</feature>
<protein>
    <submittedName>
        <fullName evidence="2">Uncharacterized protein</fullName>
    </submittedName>
</protein>
<reference evidence="2 3" key="1">
    <citation type="journal article" date="2021" name="Sci. Rep.">
        <title>The genome of the diatom Chaetoceros tenuissimus carries an ancient integrated fragment of an extant virus.</title>
        <authorList>
            <person name="Hongo Y."/>
            <person name="Kimura K."/>
            <person name="Takaki Y."/>
            <person name="Yoshida Y."/>
            <person name="Baba S."/>
            <person name="Kobayashi G."/>
            <person name="Nagasaki K."/>
            <person name="Hano T."/>
            <person name="Tomaru Y."/>
        </authorList>
    </citation>
    <scope>NUCLEOTIDE SEQUENCE [LARGE SCALE GENOMIC DNA]</scope>
    <source>
        <strain evidence="2 3">NIES-3715</strain>
    </source>
</reference>
<feature type="compositionally biased region" description="Polar residues" evidence="1">
    <location>
        <begin position="91"/>
        <end position="103"/>
    </location>
</feature>
<feature type="compositionally biased region" description="Low complexity" evidence="1">
    <location>
        <begin position="113"/>
        <end position="129"/>
    </location>
</feature>
<feature type="region of interest" description="Disordered" evidence="1">
    <location>
        <begin position="1"/>
        <end position="21"/>
    </location>
</feature>
<feature type="region of interest" description="Disordered" evidence="1">
    <location>
        <begin position="51"/>
        <end position="299"/>
    </location>
</feature>
<accession>A0AAD3CZ86</accession>
<feature type="compositionally biased region" description="Basic residues" evidence="1">
    <location>
        <begin position="1"/>
        <end position="10"/>
    </location>
</feature>
<feature type="compositionally biased region" description="Polar residues" evidence="1">
    <location>
        <begin position="261"/>
        <end position="275"/>
    </location>
</feature>
<evidence type="ECO:0000256" key="1">
    <source>
        <dbReference type="SAM" id="MobiDB-lite"/>
    </source>
</evidence>
<proteinExistence type="predicted"/>
<keyword evidence="3" id="KW-1185">Reference proteome</keyword>